<evidence type="ECO:0000313" key="5">
    <source>
        <dbReference type="Proteomes" id="UP000054560"/>
    </source>
</evidence>
<proteinExistence type="predicted"/>
<evidence type="ECO:0000256" key="3">
    <source>
        <dbReference type="SAM" id="MobiDB-lite"/>
    </source>
</evidence>
<keyword evidence="5" id="KW-1185">Reference proteome</keyword>
<dbReference type="InterPro" id="IPR001806">
    <property type="entry name" value="Small_GTPase"/>
</dbReference>
<evidence type="ECO:0000256" key="1">
    <source>
        <dbReference type="ARBA" id="ARBA00022741"/>
    </source>
</evidence>
<organism evidence="4 5">
    <name type="scientific">Sphaeroforma arctica JP610</name>
    <dbReference type="NCBI Taxonomy" id="667725"/>
    <lineage>
        <taxon>Eukaryota</taxon>
        <taxon>Ichthyosporea</taxon>
        <taxon>Ichthyophonida</taxon>
        <taxon>Sphaeroforma</taxon>
    </lineage>
</organism>
<dbReference type="SUPFAM" id="SSF52540">
    <property type="entry name" value="P-loop containing nucleoside triphosphate hydrolases"/>
    <property type="match status" value="1"/>
</dbReference>
<keyword evidence="1" id="KW-0547">Nucleotide-binding</keyword>
<name>A0A0L0FJT6_9EUKA</name>
<feature type="compositionally biased region" description="Low complexity" evidence="3">
    <location>
        <begin position="87"/>
        <end position="103"/>
    </location>
</feature>
<dbReference type="GeneID" id="25910994"/>
<gene>
    <name evidence="4" type="ORF">SARC_10490</name>
</gene>
<dbReference type="InterPro" id="IPR027417">
    <property type="entry name" value="P-loop_NTPase"/>
</dbReference>
<dbReference type="GO" id="GO:0007165">
    <property type="term" value="P:signal transduction"/>
    <property type="evidence" value="ECO:0007669"/>
    <property type="project" value="InterPro"/>
</dbReference>
<dbReference type="PANTHER" id="PTHR24070">
    <property type="entry name" value="RAS, DI-RAS, AND RHEB FAMILY MEMBERS OF SMALL GTPASE SUPERFAMILY"/>
    <property type="match status" value="1"/>
</dbReference>
<evidence type="ECO:0000256" key="2">
    <source>
        <dbReference type="ARBA" id="ARBA00023134"/>
    </source>
</evidence>
<dbReference type="Pfam" id="PF00071">
    <property type="entry name" value="Ras"/>
    <property type="match status" value="1"/>
</dbReference>
<dbReference type="GO" id="GO:0016020">
    <property type="term" value="C:membrane"/>
    <property type="evidence" value="ECO:0007669"/>
    <property type="project" value="InterPro"/>
</dbReference>
<keyword evidence="2" id="KW-0342">GTP-binding</keyword>
<dbReference type="AlphaFoldDB" id="A0A0L0FJT6"/>
<sequence length="252" mass="27921">MSYDPSLLHLPRLWSTDRRIRLSIAVIGAKKVGKTSLIYNYVGYSGSRDSLKDSVSSLSSMHLNEAFVPWLGDCASESITLGELARNSSHSNHNHKTSVSNKNTGLYRYRSTGNDSKASETSSVNTNGSRSQASSGTGQSTFKYKETLEDVYQIKVKNQKERFKITITDTPGNPNVLALFFEEYLAKHFSFILVYSIVDEASIRFVEEWSQRIRKGRSNGGYLHECMVIGTKTDLIGTPMGGLQTSPNGVLS</sequence>
<dbReference type="RefSeq" id="XP_014150941.1">
    <property type="nucleotide sequence ID" value="XM_014295466.1"/>
</dbReference>
<dbReference type="GO" id="GO:0003924">
    <property type="term" value="F:GTPase activity"/>
    <property type="evidence" value="ECO:0007669"/>
    <property type="project" value="InterPro"/>
</dbReference>
<dbReference type="Gene3D" id="3.40.50.300">
    <property type="entry name" value="P-loop containing nucleotide triphosphate hydrolases"/>
    <property type="match status" value="1"/>
</dbReference>
<feature type="compositionally biased region" description="Polar residues" evidence="3">
    <location>
        <begin position="111"/>
        <end position="138"/>
    </location>
</feature>
<dbReference type="GO" id="GO:0005525">
    <property type="term" value="F:GTP binding"/>
    <property type="evidence" value="ECO:0007669"/>
    <property type="project" value="UniProtKB-KW"/>
</dbReference>
<accession>A0A0L0FJT6</accession>
<dbReference type="EMBL" id="KQ242863">
    <property type="protein sequence ID" value="KNC77039.1"/>
    <property type="molecule type" value="Genomic_DNA"/>
</dbReference>
<dbReference type="InterPro" id="IPR020849">
    <property type="entry name" value="Small_GTPase_Ras-type"/>
</dbReference>
<protein>
    <submittedName>
        <fullName evidence="4">Uncharacterized protein</fullName>
    </submittedName>
</protein>
<reference evidence="4 5" key="1">
    <citation type="submission" date="2011-02" db="EMBL/GenBank/DDBJ databases">
        <title>The Genome Sequence of Sphaeroforma arctica JP610.</title>
        <authorList>
            <consortium name="The Broad Institute Genome Sequencing Platform"/>
            <person name="Russ C."/>
            <person name="Cuomo C."/>
            <person name="Young S.K."/>
            <person name="Zeng Q."/>
            <person name="Gargeya S."/>
            <person name="Alvarado L."/>
            <person name="Berlin A."/>
            <person name="Chapman S.B."/>
            <person name="Chen Z."/>
            <person name="Freedman E."/>
            <person name="Gellesch M."/>
            <person name="Goldberg J."/>
            <person name="Griggs A."/>
            <person name="Gujja S."/>
            <person name="Heilman E."/>
            <person name="Heiman D."/>
            <person name="Howarth C."/>
            <person name="Mehta T."/>
            <person name="Neiman D."/>
            <person name="Pearson M."/>
            <person name="Roberts A."/>
            <person name="Saif S."/>
            <person name="Shea T."/>
            <person name="Shenoy N."/>
            <person name="Sisk P."/>
            <person name="Stolte C."/>
            <person name="Sykes S."/>
            <person name="White J."/>
            <person name="Yandava C."/>
            <person name="Burger G."/>
            <person name="Gray M.W."/>
            <person name="Holland P.W.H."/>
            <person name="King N."/>
            <person name="Lang F.B.F."/>
            <person name="Roger A.J."/>
            <person name="Ruiz-Trillo I."/>
            <person name="Haas B."/>
            <person name="Nusbaum C."/>
            <person name="Birren B."/>
        </authorList>
    </citation>
    <scope>NUCLEOTIDE SEQUENCE [LARGE SCALE GENOMIC DNA]</scope>
    <source>
        <strain evidence="4 5">JP610</strain>
    </source>
</reference>
<dbReference type="Proteomes" id="UP000054560">
    <property type="component" value="Unassembled WGS sequence"/>
</dbReference>
<evidence type="ECO:0000313" key="4">
    <source>
        <dbReference type="EMBL" id="KNC77039.1"/>
    </source>
</evidence>
<feature type="region of interest" description="Disordered" evidence="3">
    <location>
        <begin position="87"/>
        <end position="138"/>
    </location>
</feature>